<protein>
    <submittedName>
        <fullName evidence="1">Uncharacterized protein</fullName>
    </submittedName>
</protein>
<dbReference type="EMBL" id="JAYMYR010000010">
    <property type="protein sequence ID" value="KAK7334924.1"/>
    <property type="molecule type" value="Genomic_DNA"/>
</dbReference>
<reference evidence="1 2" key="1">
    <citation type="submission" date="2024-01" db="EMBL/GenBank/DDBJ databases">
        <title>The genomes of 5 underutilized Papilionoideae crops provide insights into root nodulation and disease resistanc.</title>
        <authorList>
            <person name="Jiang F."/>
        </authorList>
    </citation>
    <scope>NUCLEOTIDE SEQUENCE [LARGE SCALE GENOMIC DNA]</scope>
    <source>
        <strain evidence="1">JINMINGXINNONG_FW02</strain>
        <tissue evidence="1">Leaves</tissue>
    </source>
</reference>
<dbReference type="Proteomes" id="UP001374584">
    <property type="component" value="Unassembled WGS sequence"/>
</dbReference>
<proteinExistence type="predicted"/>
<dbReference type="AlphaFoldDB" id="A0AAN9QGY6"/>
<name>A0AAN9QGY6_PHACN</name>
<organism evidence="1 2">
    <name type="scientific">Phaseolus coccineus</name>
    <name type="common">Scarlet runner bean</name>
    <name type="synonym">Phaseolus multiflorus</name>
    <dbReference type="NCBI Taxonomy" id="3886"/>
    <lineage>
        <taxon>Eukaryota</taxon>
        <taxon>Viridiplantae</taxon>
        <taxon>Streptophyta</taxon>
        <taxon>Embryophyta</taxon>
        <taxon>Tracheophyta</taxon>
        <taxon>Spermatophyta</taxon>
        <taxon>Magnoliopsida</taxon>
        <taxon>eudicotyledons</taxon>
        <taxon>Gunneridae</taxon>
        <taxon>Pentapetalae</taxon>
        <taxon>rosids</taxon>
        <taxon>fabids</taxon>
        <taxon>Fabales</taxon>
        <taxon>Fabaceae</taxon>
        <taxon>Papilionoideae</taxon>
        <taxon>50 kb inversion clade</taxon>
        <taxon>NPAAA clade</taxon>
        <taxon>indigoferoid/millettioid clade</taxon>
        <taxon>Phaseoleae</taxon>
        <taxon>Phaseolus</taxon>
    </lineage>
</organism>
<comment type="caution">
    <text evidence="1">The sequence shown here is derived from an EMBL/GenBank/DDBJ whole genome shotgun (WGS) entry which is preliminary data.</text>
</comment>
<evidence type="ECO:0000313" key="2">
    <source>
        <dbReference type="Proteomes" id="UP001374584"/>
    </source>
</evidence>
<keyword evidence="2" id="KW-1185">Reference proteome</keyword>
<sequence length="170" mass="19716">MISGLMVVWPLWVRRLSCVGVRLLSYAFSKSWTQMVVRWAQKILVFKVLRVASKIKLLLRALLWLPLILPQVVVASKVPPPNYHQDLDDKLPQREVVIPLSLQRRVEGLLQEYLDRLLLNYATGNLDDVNSAIEVKEIDIDENTDSFVDESVMEKVLHKRSLRMRNTQRA</sequence>
<accession>A0AAN9QGY6</accession>
<gene>
    <name evidence="1" type="ORF">VNO80_26691</name>
</gene>
<evidence type="ECO:0000313" key="1">
    <source>
        <dbReference type="EMBL" id="KAK7334924.1"/>
    </source>
</evidence>